<keyword evidence="7" id="KW-1185">Reference proteome</keyword>
<accession>A0AA40C782</accession>
<sequence>MASSSSNKRPHNLKGAFLKLLEGHHVSLSKYKALTGCLPSTVYPFVQQKKQTSIQSSNPRKIRRQSSLQSALSPRLYYPRFRNQRTPKSTANMSVFARNVYGSDASFTPLFRLLDDFDSYRSELQGENQQEGRSRRSDALSQPFTPKFDIRETATAYELHGELPGVDRDNVSIEFTDAQTMVIRGSVERSYTAGTPPAGLVRDTKTGSAITEKGDEHATTTTPQKATVEDDDETTKKGSEASELASLHGSSQAMKRAEAPKQQQQQRPAEKYWVMERSIGEFLRTVNFQSRVDQDAVTARIDNGILSVTVPKAKKPEVRRIAIN</sequence>
<dbReference type="InterPro" id="IPR031107">
    <property type="entry name" value="Small_HSP"/>
</dbReference>
<feature type="domain" description="SHSP" evidence="5">
    <location>
        <begin position="139"/>
        <end position="324"/>
    </location>
</feature>
<protein>
    <submittedName>
        <fullName evidence="6">HSP20-like chaperone</fullName>
    </submittedName>
</protein>
<evidence type="ECO:0000256" key="3">
    <source>
        <dbReference type="RuleBase" id="RU003616"/>
    </source>
</evidence>
<comment type="similarity">
    <text evidence="2 3">Belongs to the small heat shock protein (HSP20) family.</text>
</comment>
<dbReference type="PANTHER" id="PTHR11527">
    <property type="entry name" value="HEAT-SHOCK PROTEIN 20 FAMILY MEMBER"/>
    <property type="match status" value="1"/>
</dbReference>
<evidence type="ECO:0000313" key="6">
    <source>
        <dbReference type="EMBL" id="KAK0628131.1"/>
    </source>
</evidence>
<dbReference type="Proteomes" id="UP001174934">
    <property type="component" value="Unassembled WGS sequence"/>
</dbReference>
<feature type="region of interest" description="Disordered" evidence="4">
    <location>
        <begin position="188"/>
        <end position="269"/>
    </location>
</feature>
<reference evidence="6" key="1">
    <citation type="submission" date="2023-06" db="EMBL/GenBank/DDBJ databases">
        <title>Genome-scale phylogeny and comparative genomics of the fungal order Sordariales.</title>
        <authorList>
            <consortium name="Lawrence Berkeley National Laboratory"/>
            <person name="Hensen N."/>
            <person name="Bonometti L."/>
            <person name="Westerberg I."/>
            <person name="Brannstrom I.O."/>
            <person name="Guillou S."/>
            <person name="Cros-Aarteil S."/>
            <person name="Calhoun S."/>
            <person name="Haridas S."/>
            <person name="Kuo A."/>
            <person name="Mondo S."/>
            <person name="Pangilinan J."/>
            <person name="Riley R."/>
            <person name="LaButti K."/>
            <person name="Andreopoulos B."/>
            <person name="Lipzen A."/>
            <person name="Chen C."/>
            <person name="Yanf M."/>
            <person name="Daum C."/>
            <person name="Ng V."/>
            <person name="Clum A."/>
            <person name="Steindorff A."/>
            <person name="Ohm R."/>
            <person name="Martin F."/>
            <person name="Silar P."/>
            <person name="Natvig D."/>
            <person name="Lalanne C."/>
            <person name="Gautier V."/>
            <person name="Ament-velasquez S.L."/>
            <person name="Kruys A."/>
            <person name="Hutchinson M.I."/>
            <person name="Powell A.J."/>
            <person name="Barry K."/>
            <person name="Miller A.N."/>
            <person name="Grigoriev I.V."/>
            <person name="Debuchy R."/>
            <person name="Gladieux P."/>
            <person name="Thoren M.H."/>
            <person name="Johannesson H."/>
        </authorList>
    </citation>
    <scope>NUCLEOTIDE SEQUENCE</scope>
    <source>
        <strain evidence="6">SMH3391-2</strain>
    </source>
</reference>
<dbReference type="Gene3D" id="2.60.40.790">
    <property type="match status" value="1"/>
</dbReference>
<dbReference type="AlphaFoldDB" id="A0AA40C782"/>
<evidence type="ECO:0000259" key="5">
    <source>
        <dbReference type="PROSITE" id="PS01031"/>
    </source>
</evidence>
<dbReference type="SUPFAM" id="SSF49764">
    <property type="entry name" value="HSP20-like chaperones"/>
    <property type="match status" value="1"/>
</dbReference>
<evidence type="ECO:0000256" key="1">
    <source>
        <dbReference type="ARBA" id="ARBA00023016"/>
    </source>
</evidence>
<gene>
    <name evidence="6" type="ORF">B0T17DRAFT_521860</name>
</gene>
<feature type="region of interest" description="Disordered" evidence="4">
    <location>
        <begin position="49"/>
        <end position="70"/>
    </location>
</feature>
<dbReference type="InterPro" id="IPR002068">
    <property type="entry name" value="A-crystallin/Hsp20_dom"/>
</dbReference>
<organism evidence="6 7">
    <name type="scientific">Bombardia bombarda</name>
    <dbReference type="NCBI Taxonomy" id="252184"/>
    <lineage>
        <taxon>Eukaryota</taxon>
        <taxon>Fungi</taxon>
        <taxon>Dikarya</taxon>
        <taxon>Ascomycota</taxon>
        <taxon>Pezizomycotina</taxon>
        <taxon>Sordariomycetes</taxon>
        <taxon>Sordariomycetidae</taxon>
        <taxon>Sordariales</taxon>
        <taxon>Lasiosphaeriaceae</taxon>
        <taxon>Bombardia</taxon>
    </lineage>
</organism>
<comment type="caution">
    <text evidence="6">The sequence shown here is derived from an EMBL/GenBank/DDBJ whole genome shotgun (WGS) entry which is preliminary data.</text>
</comment>
<dbReference type="Pfam" id="PF00011">
    <property type="entry name" value="HSP20"/>
    <property type="match status" value="1"/>
</dbReference>
<dbReference type="PROSITE" id="PS01031">
    <property type="entry name" value="SHSP"/>
    <property type="match status" value="1"/>
</dbReference>
<dbReference type="CDD" id="cd06464">
    <property type="entry name" value="ACD_sHsps-like"/>
    <property type="match status" value="1"/>
</dbReference>
<name>A0AA40C782_9PEZI</name>
<evidence type="ECO:0000313" key="7">
    <source>
        <dbReference type="Proteomes" id="UP001174934"/>
    </source>
</evidence>
<dbReference type="InterPro" id="IPR008978">
    <property type="entry name" value="HSP20-like_chaperone"/>
</dbReference>
<evidence type="ECO:0000256" key="2">
    <source>
        <dbReference type="PROSITE-ProRule" id="PRU00285"/>
    </source>
</evidence>
<evidence type="ECO:0000256" key="4">
    <source>
        <dbReference type="SAM" id="MobiDB-lite"/>
    </source>
</evidence>
<feature type="region of interest" description="Disordered" evidence="4">
    <location>
        <begin position="123"/>
        <end position="145"/>
    </location>
</feature>
<keyword evidence="1" id="KW-0346">Stress response</keyword>
<dbReference type="EMBL" id="JAULSR010000002">
    <property type="protein sequence ID" value="KAK0628131.1"/>
    <property type="molecule type" value="Genomic_DNA"/>
</dbReference>
<proteinExistence type="inferred from homology"/>